<name>A0A1Y0B092_9LAMI</name>
<proteinExistence type="predicted"/>
<evidence type="ECO:0000313" key="1">
    <source>
        <dbReference type="EMBL" id="ART30845.1"/>
    </source>
</evidence>
<organism evidence="1">
    <name type="scientific">Utricularia reniformis</name>
    <dbReference type="NCBI Taxonomy" id="192314"/>
    <lineage>
        <taxon>Eukaryota</taxon>
        <taxon>Viridiplantae</taxon>
        <taxon>Streptophyta</taxon>
        <taxon>Embryophyta</taxon>
        <taxon>Tracheophyta</taxon>
        <taxon>Spermatophyta</taxon>
        <taxon>Magnoliopsida</taxon>
        <taxon>eudicotyledons</taxon>
        <taxon>Gunneridae</taxon>
        <taxon>Pentapetalae</taxon>
        <taxon>asterids</taxon>
        <taxon>lamiids</taxon>
        <taxon>Lamiales</taxon>
        <taxon>Lentibulariaceae</taxon>
        <taxon>Utricularia</taxon>
    </lineage>
</organism>
<keyword evidence="1" id="KW-0496">Mitochondrion</keyword>
<reference evidence="1" key="1">
    <citation type="submission" date="2017-03" db="EMBL/GenBank/DDBJ databases">
        <title>The mitochondrial genome of the carnivorous plant Utricularia reniformis (Lentibulariaceae): structure, comparative analysis and evolutionary landmarks.</title>
        <authorList>
            <person name="Silva S.R."/>
            <person name="Alvarenga D.O."/>
            <person name="Michael T.P."/>
            <person name="Miranda V.F.O."/>
            <person name="Varani A.M."/>
        </authorList>
    </citation>
    <scope>NUCLEOTIDE SEQUENCE</scope>
</reference>
<gene>
    <name evidence="1" type="ORF">AEK19_MT0589</name>
</gene>
<dbReference type="AlphaFoldDB" id="A0A1Y0B092"/>
<accession>A0A1Y0B092</accession>
<sequence>MPSKCPRIPLTMQAGIEDGGRNNDSYQVPFRPSSRWAYFPFSLMT</sequence>
<protein>
    <submittedName>
        <fullName evidence="1">Uncharacterized protein</fullName>
    </submittedName>
</protein>
<geneLocation type="mitochondrion" evidence="1"/>
<dbReference type="EMBL" id="KY774314">
    <property type="protein sequence ID" value="ART30845.1"/>
    <property type="molecule type" value="Genomic_DNA"/>
</dbReference>